<evidence type="ECO:0000256" key="1">
    <source>
        <dbReference type="SAM" id="SignalP"/>
    </source>
</evidence>
<gene>
    <name evidence="2" type="ORF">CALVIDRAFT_589224</name>
</gene>
<dbReference type="Proteomes" id="UP000076738">
    <property type="component" value="Unassembled WGS sequence"/>
</dbReference>
<name>A0A167H3R0_CALVF</name>
<evidence type="ECO:0000313" key="3">
    <source>
        <dbReference type="Proteomes" id="UP000076738"/>
    </source>
</evidence>
<organism evidence="2 3">
    <name type="scientific">Calocera viscosa (strain TUFC12733)</name>
    <dbReference type="NCBI Taxonomy" id="1330018"/>
    <lineage>
        <taxon>Eukaryota</taxon>
        <taxon>Fungi</taxon>
        <taxon>Dikarya</taxon>
        <taxon>Basidiomycota</taxon>
        <taxon>Agaricomycotina</taxon>
        <taxon>Dacrymycetes</taxon>
        <taxon>Dacrymycetales</taxon>
        <taxon>Dacrymycetaceae</taxon>
        <taxon>Calocera</taxon>
    </lineage>
</organism>
<protein>
    <recommendedName>
        <fullName evidence="4">Ecp2 effector protein domain-containing protein</fullName>
    </recommendedName>
</protein>
<proteinExistence type="predicted"/>
<reference evidence="2 3" key="1">
    <citation type="journal article" date="2016" name="Mol. Biol. Evol.">
        <title>Comparative Genomics of Early-Diverging Mushroom-Forming Fungi Provides Insights into the Origins of Lignocellulose Decay Capabilities.</title>
        <authorList>
            <person name="Nagy L.G."/>
            <person name="Riley R."/>
            <person name="Tritt A."/>
            <person name="Adam C."/>
            <person name="Daum C."/>
            <person name="Floudas D."/>
            <person name="Sun H."/>
            <person name="Yadav J.S."/>
            <person name="Pangilinan J."/>
            <person name="Larsson K.H."/>
            <person name="Matsuura K."/>
            <person name="Barry K."/>
            <person name="Labutti K."/>
            <person name="Kuo R."/>
            <person name="Ohm R.A."/>
            <person name="Bhattacharya S.S."/>
            <person name="Shirouzu T."/>
            <person name="Yoshinaga Y."/>
            <person name="Martin F.M."/>
            <person name="Grigoriev I.V."/>
            <person name="Hibbett D.S."/>
        </authorList>
    </citation>
    <scope>NUCLEOTIDE SEQUENCE [LARGE SCALE GENOMIC DNA]</scope>
    <source>
        <strain evidence="2 3">TUFC12733</strain>
    </source>
</reference>
<keyword evidence="3" id="KW-1185">Reference proteome</keyword>
<dbReference type="EMBL" id="KV417327">
    <property type="protein sequence ID" value="KZO91200.1"/>
    <property type="molecule type" value="Genomic_DNA"/>
</dbReference>
<keyword evidence="1" id="KW-0732">Signal</keyword>
<evidence type="ECO:0008006" key="4">
    <source>
        <dbReference type="Google" id="ProtNLM"/>
    </source>
</evidence>
<evidence type="ECO:0000313" key="2">
    <source>
        <dbReference type="EMBL" id="KZO91200.1"/>
    </source>
</evidence>
<sequence length="132" mass="13913">MQTVMLLASVLAILIQAVASQITCSGLGLTACPYTPATTSDLKSLIASFCGDDGGYPEYKYTESQNAELPGDVGYYTVGTDRPGGFNQEVCDSAFNNLVDYCTAAGFWIEGLNVVDVDGDSITFSVIPCQLA</sequence>
<feature type="chain" id="PRO_5007887367" description="Ecp2 effector protein domain-containing protein" evidence="1">
    <location>
        <begin position="21"/>
        <end position="132"/>
    </location>
</feature>
<accession>A0A167H3R0</accession>
<dbReference type="AlphaFoldDB" id="A0A167H3R0"/>
<feature type="signal peptide" evidence="1">
    <location>
        <begin position="1"/>
        <end position="20"/>
    </location>
</feature>